<dbReference type="SUPFAM" id="SSF55073">
    <property type="entry name" value="Nucleotide cyclase"/>
    <property type="match status" value="1"/>
</dbReference>
<feature type="domain" description="GGDEF" evidence="2">
    <location>
        <begin position="240"/>
        <end position="372"/>
    </location>
</feature>
<dbReference type="InterPro" id="IPR029787">
    <property type="entry name" value="Nucleotide_cyclase"/>
</dbReference>
<keyword evidence="1" id="KW-0472">Membrane</keyword>
<protein>
    <submittedName>
        <fullName evidence="3">GGDEF domain-containing protein</fullName>
    </submittedName>
</protein>
<dbReference type="Pfam" id="PF00990">
    <property type="entry name" value="GGDEF"/>
    <property type="match status" value="1"/>
</dbReference>
<dbReference type="InterPro" id="IPR000160">
    <property type="entry name" value="GGDEF_dom"/>
</dbReference>
<dbReference type="AlphaFoldDB" id="A0A939J446"/>
<dbReference type="Proteomes" id="UP000664096">
    <property type="component" value="Unassembled WGS sequence"/>
</dbReference>
<dbReference type="PROSITE" id="PS50887">
    <property type="entry name" value="GGDEF"/>
    <property type="match status" value="1"/>
</dbReference>
<proteinExistence type="predicted"/>
<comment type="caution">
    <text evidence="3">The sequence shown here is derived from an EMBL/GenBank/DDBJ whole genome shotgun (WGS) entry which is preliminary data.</text>
</comment>
<name>A0A939J446_9HYPH</name>
<dbReference type="NCBIfam" id="TIGR00254">
    <property type="entry name" value="GGDEF"/>
    <property type="match status" value="1"/>
</dbReference>
<dbReference type="CDD" id="cd01949">
    <property type="entry name" value="GGDEF"/>
    <property type="match status" value="1"/>
</dbReference>
<evidence type="ECO:0000313" key="4">
    <source>
        <dbReference type="Proteomes" id="UP000664096"/>
    </source>
</evidence>
<keyword evidence="1" id="KW-0812">Transmembrane</keyword>
<organism evidence="3 4">
    <name type="scientific">Roseibium aggregatum</name>
    <dbReference type="NCBI Taxonomy" id="187304"/>
    <lineage>
        <taxon>Bacteria</taxon>
        <taxon>Pseudomonadati</taxon>
        <taxon>Pseudomonadota</taxon>
        <taxon>Alphaproteobacteria</taxon>
        <taxon>Hyphomicrobiales</taxon>
        <taxon>Stappiaceae</taxon>
        <taxon>Roseibium</taxon>
    </lineage>
</organism>
<gene>
    <name evidence="3" type="ORF">JF539_08210</name>
</gene>
<dbReference type="Gene3D" id="3.30.70.270">
    <property type="match status" value="1"/>
</dbReference>
<reference evidence="3" key="1">
    <citation type="submission" date="2020-12" db="EMBL/GenBank/DDBJ databases">
        <title>Oil enriched cultivation method for isolating marine PHA-producing bacteria.</title>
        <authorList>
            <person name="Zheng W."/>
            <person name="Yu S."/>
            <person name="Huang Y."/>
        </authorList>
    </citation>
    <scope>NUCLEOTIDE SEQUENCE</scope>
    <source>
        <strain evidence="3">SY-2-12</strain>
    </source>
</reference>
<dbReference type="SMART" id="SM00267">
    <property type="entry name" value="GGDEF"/>
    <property type="match status" value="1"/>
</dbReference>
<accession>A0A939J446</accession>
<dbReference type="EMBL" id="JAEKJZ010000001">
    <property type="protein sequence ID" value="MBN9670319.1"/>
    <property type="molecule type" value="Genomic_DNA"/>
</dbReference>
<evidence type="ECO:0000313" key="3">
    <source>
        <dbReference type="EMBL" id="MBN9670319.1"/>
    </source>
</evidence>
<dbReference type="InterPro" id="IPR052163">
    <property type="entry name" value="DGC-Regulatory_Protein"/>
</dbReference>
<sequence>MIVATMGAALLLLASVAALDVLIDWQVDAAIKEEAEIRALNWAENFYRTTPSARRMIGQGITTRQEAERLENSFALVGVVRFEMFDDQGMITLLSDMGGPMPEQLFNELALSVHESGEPQVAIVSQTGAAAPEKTYAQVYLPAVLPSGENIGTLEVLVDVSNFRQALQAAFKKTGGLMVAGTAVFLLVPVVIYVHRTRQLRHKDRQLLELTRYDQLTGTLNRNSISQIFDDHFENSETPLNLGILFVDIDYFKQVNDQFGHVCGDLLLQQIAHALKACLRGGGDAVGRFGGDEFVLLLPEISLKDFRCLYGRVMEKATSPKDVSGAIYAPSLSIGAYLAVTGDTGRLALHRADLAVYAAKRRGRSQIVEYSEELEGLFEQEDILKIA</sequence>
<evidence type="ECO:0000256" key="1">
    <source>
        <dbReference type="SAM" id="Phobius"/>
    </source>
</evidence>
<feature type="transmembrane region" description="Helical" evidence="1">
    <location>
        <begin position="175"/>
        <end position="195"/>
    </location>
</feature>
<dbReference type="InterPro" id="IPR043128">
    <property type="entry name" value="Rev_trsase/Diguanyl_cyclase"/>
</dbReference>
<dbReference type="PANTHER" id="PTHR46663">
    <property type="entry name" value="DIGUANYLATE CYCLASE DGCT-RELATED"/>
    <property type="match status" value="1"/>
</dbReference>
<dbReference type="PANTHER" id="PTHR46663:SF4">
    <property type="entry name" value="DIGUANYLATE CYCLASE DGCT-RELATED"/>
    <property type="match status" value="1"/>
</dbReference>
<keyword evidence="1" id="KW-1133">Transmembrane helix</keyword>
<evidence type="ECO:0000259" key="2">
    <source>
        <dbReference type="PROSITE" id="PS50887"/>
    </source>
</evidence>